<dbReference type="AlphaFoldDB" id="A0A9P5ZYH4"/>
<sequence length="238" mass="26699">MLDNLDFDGQFDCTPYVELDKNCKCHWSNFMSGNFAWRQAGSDKTTVSVATGQVEYYPLYISIGNVHYSKSIKPCMTICNALNTNLDDLTFTICCTQSLANEIISLFDPGILWNEFGIDDDIVVYLPALNSFMPDTLVKLQYELEAFHVSHEIFHAVKKPWHHSNCFSALGQMLTTNEWLDKLAAMQVNYVDWGMLPPAHDLPASTLSVTIECPANVDEEECGLIDEVVEGNVSLAHT</sequence>
<evidence type="ECO:0000313" key="2">
    <source>
        <dbReference type="Proteomes" id="UP000807025"/>
    </source>
</evidence>
<dbReference type="Pfam" id="PF18759">
    <property type="entry name" value="Plavaka"/>
    <property type="match status" value="1"/>
</dbReference>
<dbReference type="EMBL" id="MU154553">
    <property type="protein sequence ID" value="KAF9496355.1"/>
    <property type="molecule type" value="Genomic_DNA"/>
</dbReference>
<proteinExistence type="predicted"/>
<reference evidence="1" key="1">
    <citation type="submission" date="2020-11" db="EMBL/GenBank/DDBJ databases">
        <authorList>
            <consortium name="DOE Joint Genome Institute"/>
            <person name="Ahrendt S."/>
            <person name="Riley R."/>
            <person name="Andreopoulos W."/>
            <person name="Labutti K."/>
            <person name="Pangilinan J."/>
            <person name="Ruiz-Duenas F.J."/>
            <person name="Barrasa J.M."/>
            <person name="Sanchez-Garcia M."/>
            <person name="Camarero S."/>
            <person name="Miyauchi S."/>
            <person name="Serrano A."/>
            <person name="Linde D."/>
            <person name="Babiker R."/>
            <person name="Drula E."/>
            <person name="Ayuso-Fernandez I."/>
            <person name="Pacheco R."/>
            <person name="Padilla G."/>
            <person name="Ferreira P."/>
            <person name="Barriuso J."/>
            <person name="Kellner H."/>
            <person name="Castanera R."/>
            <person name="Alfaro M."/>
            <person name="Ramirez L."/>
            <person name="Pisabarro A.G."/>
            <person name="Kuo A."/>
            <person name="Tritt A."/>
            <person name="Lipzen A."/>
            <person name="He G."/>
            <person name="Yan M."/>
            <person name="Ng V."/>
            <person name="Cullen D."/>
            <person name="Martin F."/>
            <person name="Rosso M.-N."/>
            <person name="Henrissat B."/>
            <person name="Hibbett D."/>
            <person name="Martinez A.T."/>
            <person name="Grigoriev I.V."/>
        </authorList>
    </citation>
    <scope>NUCLEOTIDE SEQUENCE</scope>
    <source>
        <strain evidence="1">ATCC 90797</strain>
    </source>
</reference>
<name>A0A9P5ZYH4_PLEER</name>
<evidence type="ECO:0000313" key="1">
    <source>
        <dbReference type="EMBL" id="KAF9496355.1"/>
    </source>
</evidence>
<dbReference type="OrthoDB" id="3246013at2759"/>
<dbReference type="InterPro" id="IPR041078">
    <property type="entry name" value="Plavaka"/>
</dbReference>
<keyword evidence="2" id="KW-1185">Reference proteome</keyword>
<dbReference type="Proteomes" id="UP000807025">
    <property type="component" value="Unassembled WGS sequence"/>
</dbReference>
<gene>
    <name evidence="1" type="ORF">BDN71DRAFT_1430308</name>
</gene>
<protein>
    <submittedName>
        <fullName evidence="1">Uncharacterized protein</fullName>
    </submittedName>
</protein>
<comment type="caution">
    <text evidence="1">The sequence shown here is derived from an EMBL/GenBank/DDBJ whole genome shotgun (WGS) entry which is preliminary data.</text>
</comment>
<organism evidence="1 2">
    <name type="scientific">Pleurotus eryngii</name>
    <name type="common">Boletus of the steppes</name>
    <dbReference type="NCBI Taxonomy" id="5323"/>
    <lineage>
        <taxon>Eukaryota</taxon>
        <taxon>Fungi</taxon>
        <taxon>Dikarya</taxon>
        <taxon>Basidiomycota</taxon>
        <taxon>Agaricomycotina</taxon>
        <taxon>Agaricomycetes</taxon>
        <taxon>Agaricomycetidae</taxon>
        <taxon>Agaricales</taxon>
        <taxon>Pleurotineae</taxon>
        <taxon>Pleurotaceae</taxon>
        <taxon>Pleurotus</taxon>
    </lineage>
</organism>
<accession>A0A9P5ZYH4</accession>